<dbReference type="EMBL" id="QGNW01000707">
    <property type="protein sequence ID" value="RVW64732.1"/>
    <property type="molecule type" value="Genomic_DNA"/>
</dbReference>
<dbReference type="InterPro" id="IPR043502">
    <property type="entry name" value="DNA/RNA_pol_sf"/>
</dbReference>
<dbReference type="PANTHER" id="PTHR11439">
    <property type="entry name" value="GAG-POL-RELATED RETROTRANSPOSON"/>
    <property type="match status" value="1"/>
</dbReference>
<comment type="caution">
    <text evidence="3">The sequence shown here is derived from an EMBL/GenBank/DDBJ whole genome shotgun (WGS) entry which is preliminary data.</text>
</comment>
<dbReference type="CDD" id="cd09272">
    <property type="entry name" value="RNase_HI_RT_Ty1"/>
    <property type="match status" value="1"/>
</dbReference>
<name>A0A438FXP8_VITVI</name>
<feature type="domain" description="Reverse transcriptase Ty1/copia-type" evidence="2">
    <location>
        <begin position="426"/>
        <end position="541"/>
    </location>
</feature>
<feature type="region of interest" description="Disordered" evidence="1">
    <location>
        <begin position="72"/>
        <end position="109"/>
    </location>
</feature>
<dbReference type="PANTHER" id="PTHR11439:SF462">
    <property type="match status" value="1"/>
</dbReference>
<feature type="compositionally biased region" description="Gly residues" evidence="1">
    <location>
        <begin position="80"/>
        <end position="101"/>
    </location>
</feature>
<gene>
    <name evidence="3" type="primary">RE2_363</name>
    <name evidence="3" type="ORF">CK203_063136</name>
</gene>
<accession>A0A438FXP8</accession>
<dbReference type="SUPFAM" id="SSF56672">
    <property type="entry name" value="DNA/RNA polymerases"/>
    <property type="match status" value="1"/>
</dbReference>
<organism evidence="3 4">
    <name type="scientific">Vitis vinifera</name>
    <name type="common">Grape</name>
    <dbReference type="NCBI Taxonomy" id="29760"/>
    <lineage>
        <taxon>Eukaryota</taxon>
        <taxon>Viridiplantae</taxon>
        <taxon>Streptophyta</taxon>
        <taxon>Embryophyta</taxon>
        <taxon>Tracheophyta</taxon>
        <taxon>Spermatophyta</taxon>
        <taxon>Magnoliopsida</taxon>
        <taxon>eudicotyledons</taxon>
        <taxon>Gunneridae</taxon>
        <taxon>Pentapetalae</taxon>
        <taxon>rosids</taxon>
        <taxon>Vitales</taxon>
        <taxon>Vitaceae</taxon>
        <taxon>Viteae</taxon>
        <taxon>Vitis</taxon>
    </lineage>
</organism>
<dbReference type="AlphaFoldDB" id="A0A438FXP8"/>
<evidence type="ECO:0000313" key="3">
    <source>
        <dbReference type="EMBL" id="RVW64732.1"/>
    </source>
</evidence>
<dbReference type="Pfam" id="PF07727">
    <property type="entry name" value="RVT_2"/>
    <property type="match status" value="1"/>
</dbReference>
<evidence type="ECO:0000256" key="1">
    <source>
        <dbReference type="SAM" id="MobiDB-lite"/>
    </source>
</evidence>
<evidence type="ECO:0000259" key="2">
    <source>
        <dbReference type="Pfam" id="PF07727"/>
    </source>
</evidence>
<evidence type="ECO:0000313" key="4">
    <source>
        <dbReference type="Proteomes" id="UP000288805"/>
    </source>
</evidence>
<protein>
    <submittedName>
        <fullName evidence="3">Retrovirus-related Pol polyprotein from transposon RE2</fullName>
    </submittedName>
</protein>
<proteinExistence type="predicted"/>
<dbReference type="Proteomes" id="UP000288805">
    <property type="component" value="Unassembled WGS sequence"/>
</dbReference>
<sequence length="756" mass="85312">MGLDEDGYGTVRFQYPKHRTFAESKSSLRYDRTTRTRGNGKDKTVICSNCKQKGHEADSCFQQIGYPKWWSDRPRTITGGRSGGRGRGVQQGIGGGRGRGGTTRANAVQTLGTDGGRSVVTDYDRTRIRASHHMTGTYECLNDLHDIMPCPVGLSNGAETKALKERTDRNSRMLIGAGEQREGLHFLKGVAPICAYKTTSQQTREVFFSSDNKAKECFDLIHCDLWGAYRVPVSCGEFSYFNNVVNSSLTENRVVDYPTDDEDSYVQNDMEEQEASVSDVEHEIDVEMGDNMEMATDRNTKVGDRGAQTCQDLCPSASSSFQSNPQALEDNGTWTVEDLPPGKKAIGSKWVYKIKYNFDGSIERCKVRLVILGNKQVESIDYNETFALTAKMGTVIMFLVFAAAKGWELHQMDVHNAFLHGKLDEEAPRCWFTELAATLTSYGFKQSYSDYSLFTYEAQQIQLNVLVYVDDIIISKNDGMAVQQFKDYLSRCFHMKDLGKLKYFLGIEVARNSNGIFLCQRKYTLDIISEAGLLGAKPIRTLLEQNHKLALAANSDLRDPGQYRCLVGRLIYLTITRPVSYCVHMLPQFMQQLKDEHWEAALRVVQYLKGNLGQGILLCSDCDLKLYVYCDSDWASCPLTRRSLTGYFILLGNSPISWKTKKQHTVSRSSAEAEYSPWKPQLAALHITANPVFHEQTKHIEVDCHFVRDEIQNGAIHIKYVHTSMQLADIFKKALGKRQFDFLLRKLGVRNPHAPN</sequence>
<reference evidence="3 4" key="1">
    <citation type="journal article" date="2018" name="PLoS Genet.">
        <title>Population sequencing reveals clonal diversity and ancestral inbreeding in the grapevine cultivar Chardonnay.</title>
        <authorList>
            <person name="Roach M.J."/>
            <person name="Johnson D.L."/>
            <person name="Bohlmann J."/>
            <person name="van Vuuren H.J."/>
            <person name="Jones S.J."/>
            <person name="Pretorius I.S."/>
            <person name="Schmidt S.A."/>
            <person name="Borneman A.R."/>
        </authorList>
    </citation>
    <scope>NUCLEOTIDE SEQUENCE [LARGE SCALE GENOMIC DNA]</scope>
    <source>
        <strain evidence="4">cv. Chardonnay</strain>
        <tissue evidence="3">Leaf</tissue>
    </source>
</reference>
<dbReference type="InterPro" id="IPR013103">
    <property type="entry name" value="RVT_2"/>
</dbReference>